<feature type="compositionally biased region" description="Low complexity" evidence="3">
    <location>
        <begin position="59"/>
        <end position="71"/>
    </location>
</feature>
<dbReference type="AlphaFoldDB" id="A0AA43QL92"/>
<comment type="similarity">
    <text evidence="2">Belongs to the SAP domain-containing ribonucleoprotein family.</text>
</comment>
<evidence type="ECO:0000256" key="3">
    <source>
        <dbReference type="SAM" id="MobiDB-lite"/>
    </source>
</evidence>
<reference evidence="5" key="1">
    <citation type="journal article" date="2023" name="Genome Biol. Evol.">
        <title>First Whole Genome Sequence and Flow Cytometry Genome Size Data for the Lichen-Forming Fungus Ramalina farinacea (Ascomycota).</title>
        <authorList>
            <person name="Llewellyn T."/>
            <person name="Mian S."/>
            <person name="Hill R."/>
            <person name="Leitch I.J."/>
            <person name="Gaya E."/>
        </authorList>
    </citation>
    <scope>NUCLEOTIDE SEQUENCE</scope>
    <source>
        <strain evidence="5">LIQ254RAFAR</strain>
    </source>
</reference>
<keyword evidence="6" id="KW-1185">Reference proteome</keyword>
<dbReference type="Pfam" id="PF02037">
    <property type="entry name" value="SAP"/>
    <property type="match status" value="1"/>
</dbReference>
<dbReference type="PANTHER" id="PTHR46551:SF1">
    <property type="entry name" value="SAP DOMAIN-CONTAINING RIBONUCLEOPROTEIN"/>
    <property type="match status" value="1"/>
</dbReference>
<dbReference type="InterPro" id="IPR003034">
    <property type="entry name" value="SAP_dom"/>
</dbReference>
<comment type="caution">
    <text evidence="5">The sequence shown here is derived from an EMBL/GenBank/DDBJ whole genome shotgun (WGS) entry which is preliminary data.</text>
</comment>
<dbReference type="Proteomes" id="UP001161017">
    <property type="component" value="Unassembled WGS sequence"/>
</dbReference>
<evidence type="ECO:0000313" key="5">
    <source>
        <dbReference type="EMBL" id="MDI1488556.1"/>
    </source>
</evidence>
<feature type="region of interest" description="Disordered" evidence="3">
    <location>
        <begin position="35"/>
        <end position="247"/>
    </location>
</feature>
<dbReference type="InterPro" id="IPR036361">
    <property type="entry name" value="SAP_dom_sf"/>
</dbReference>
<dbReference type="PANTHER" id="PTHR46551">
    <property type="entry name" value="SAP DOMAIN-CONTAINING RIBONUCLEOPROTEIN"/>
    <property type="match status" value="1"/>
</dbReference>
<accession>A0AA43QL92</accession>
<dbReference type="SMART" id="SM00513">
    <property type="entry name" value="SAP"/>
    <property type="match status" value="1"/>
</dbReference>
<feature type="compositionally biased region" description="Basic and acidic residues" evidence="3">
    <location>
        <begin position="232"/>
        <end position="241"/>
    </location>
</feature>
<dbReference type="GO" id="GO:0005634">
    <property type="term" value="C:nucleus"/>
    <property type="evidence" value="ECO:0007669"/>
    <property type="project" value="TreeGrafter"/>
</dbReference>
<evidence type="ECO:0000256" key="2">
    <source>
        <dbReference type="ARBA" id="ARBA00046328"/>
    </source>
</evidence>
<dbReference type="GO" id="GO:0016973">
    <property type="term" value="P:poly(A)+ mRNA export from nucleus"/>
    <property type="evidence" value="ECO:0007669"/>
    <property type="project" value="TreeGrafter"/>
</dbReference>
<dbReference type="Gene3D" id="1.10.720.30">
    <property type="entry name" value="SAP domain"/>
    <property type="match status" value="1"/>
</dbReference>
<name>A0AA43QL92_9LECA</name>
<evidence type="ECO:0000313" key="6">
    <source>
        <dbReference type="Proteomes" id="UP001161017"/>
    </source>
</evidence>
<organism evidence="5 6">
    <name type="scientific">Ramalina farinacea</name>
    <dbReference type="NCBI Taxonomy" id="258253"/>
    <lineage>
        <taxon>Eukaryota</taxon>
        <taxon>Fungi</taxon>
        <taxon>Dikarya</taxon>
        <taxon>Ascomycota</taxon>
        <taxon>Pezizomycotina</taxon>
        <taxon>Lecanoromycetes</taxon>
        <taxon>OSLEUM clade</taxon>
        <taxon>Lecanoromycetidae</taxon>
        <taxon>Lecanorales</taxon>
        <taxon>Lecanorineae</taxon>
        <taxon>Ramalinaceae</taxon>
        <taxon>Ramalina</taxon>
    </lineage>
</organism>
<dbReference type="InterPro" id="IPR040746">
    <property type="entry name" value="THO1_MOS11_C"/>
</dbReference>
<sequence>MSYAKLKNAELEELLKERGLAHTGKKAELIARLTEDDAAKTGGSAPASGGVTSLEDSSPAEPAPVAAAQAAGGAGKQVPNPTAVPNQQVAEPDPSKTDDLTVVAAPSANGTESKPDDGTAPAPEQDFSSGLKSTAVDDELAKRQKRAARFGIEQSDEKKDDEALKALERAKRFGTDTQAVKGLDAPLPEKSRAGKRGRGRDDEEGGGGGRRGGGKRSRVREGGGGGGGAGLNEKDRLAAEARKKRFG</sequence>
<dbReference type="InterPro" id="IPR052240">
    <property type="entry name" value="SAP_domain_ribonucleoprotein"/>
</dbReference>
<dbReference type="Pfam" id="PF18592">
    <property type="entry name" value="Tho1_MOS11_C"/>
    <property type="match status" value="1"/>
</dbReference>
<dbReference type="PROSITE" id="PS50800">
    <property type="entry name" value="SAP"/>
    <property type="match status" value="1"/>
</dbReference>
<feature type="compositionally biased region" description="Basic and acidic residues" evidence="3">
    <location>
        <begin position="155"/>
        <end position="174"/>
    </location>
</feature>
<keyword evidence="1" id="KW-0597">Phosphoprotein</keyword>
<dbReference type="EMBL" id="JAPUFD010000007">
    <property type="protein sequence ID" value="MDI1488556.1"/>
    <property type="molecule type" value="Genomic_DNA"/>
</dbReference>
<feature type="domain" description="SAP" evidence="4">
    <location>
        <begin position="3"/>
        <end position="37"/>
    </location>
</feature>
<feature type="compositionally biased region" description="Polar residues" evidence="3">
    <location>
        <begin position="79"/>
        <end position="89"/>
    </location>
</feature>
<evidence type="ECO:0000256" key="1">
    <source>
        <dbReference type="ARBA" id="ARBA00022553"/>
    </source>
</evidence>
<proteinExistence type="inferred from homology"/>
<protein>
    <recommendedName>
        <fullName evidence="4">SAP domain-containing protein</fullName>
    </recommendedName>
</protein>
<evidence type="ECO:0000259" key="4">
    <source>
        <dbReference type="PROSITE" id="PS50800"/>
    </source>
</evidence>
<dbReference type="SUPFAM" id="SSF68906">
    <property type="entry name" value="SAP domain"/>
    <property type="match status" value="1"/>
</dbReference>
<gene>
    <name evidence="5" type="ORF">OHK93_007831</name>
</gene>